<evidence type="ECO:0000313" key="1">
    <source>
        <dbReference type="EMBL" id="WTZ13290.1"/>
    </source>
</evidence>
<sequence length="101" mass="11405">MPETRDMGPFFAHLVNLTPGTPLIHRAPTDEIEPPYRRSNSVILKIWPGKGIVLGRWHHTWRSESDALYTALQGYGNALSTDDIRDHAHRFDAEADDALVT</sequence>
<gene>
    <name evidence="1" type="ORF">OG699_38190</name>
</gene>
<proteinExistence type="predicted"/>
<reference evidence="1" key="1">
    <citation type="submission" date="2022-10" db="EMBL/GenBank/DDBJ databases">
        <title>The complete genomes of actinobacterial strains from the NBC collection.</title>
        <authorList>
            <person name="Joergensen T.S."/>
            <person name="Alvarez Arevalo M."/>
            <person name="Sterndorff E.B."/>
            <person name="Faurdal D."/>
            <person name="Vuksanovic O."/>
            <person name="Mourched A.-S."/>
            <person name="Charusanti P."/>
            <person name="Shaw S."/>
            <person name="Blin K."/>
            <person name="Weber T."/>
        </authorList>
    </citation>
    <scope>NUCLEOTIDE SEQUENCE</scope>
    <source>
        <strain evidence="1">NBC_01393</strain>
    </source>
</reference>
<dbReference type="EMBL" id="CP109546">
    <property type="protein sequence ID" value="WTZ13290.1"/>
    <property type="molecule type" value="Genomic_DNA"/>
</dbReference>
<accession>A0AAU3I619</accession>
<dbReference type="AlphaFoldDB" id="A0AAU3I619"/>
<protein>
    <submittedName>
        <fullName evidence="1">Uncharacterized protein</fullName>
    </submittedName>
</protein>
<name>A0AAU3I619_9ACTN</name>
<organism evidence="1">
    <name type="scientific">Streptomyces sp. NBC_01393</name>
    <dbReference type="NCBI Taxonomy" id="2903851"/>
    <lineage>
        <taxon>Bacteria</taxon>
        <taxon>Bacillati</taxon>
        <taxon>Actinomycetota</taxon>
        <taxon>Actinomycetes</taxon>
        <taxon>Kitasatosporales</taxon>
        <taxon>Streptomycetaceae</taxon>
        <taxon>Streptomyces</taxon>
    </lineage>
</organism>